<sequence length="293" mass="32813">MNYFTILRNIQHPSRTFTSSAVNLVSKRKQQSRLKKKTNIARKQALIDAESSNLPSAALGYAPGQEDVWSNSELSKIMLTPHQVYNNIDNVSGRASLAEITGVPDDPSDAFPNLQIPKLLSKPMTKDDLLTVYKTLPSLSAQRGLGGSSLQSDLDIEKIILNEKEKLETFSRLIDLRNASAKGIMLENIRRCISVFGDDHINEKAKHPTHQGDSGKIEVQAAILTTRIRAIADHLHINTRDIQNRRSLSQLVQQRAKLLKYLKKQSLNRYESVLPRLGLTSKAIEMEIKGKLI</sequence>
<reference evidence="5 6" key="1">
    <citation type="journal article" date="2012" name="Fungal Genet. Biol.">
        <title>The genome of the xerotolerant mold Wallemia sebi reveals adaptations to osmotic stress and suggests cryptic sexual reproduction.</title>
        <authorList>
            <person name="Padamsee M."/>
            <person name="Kumar T.K.A."/>
            <person name="Riley R."/>
            <person name="Binder M."/>
            <person name="Boyd A."/>
            <person name="Calvo A.M."/>
            <person name="Furukawa K."/>
            <person name="Hesse C."/>
            <person name="Hohmann S."/>
            <person name="James T.Y."/>
            <person name="LaButti K."/>
            <person name="Lapidus A."/>
            <person name="Lindquist E."/>
            <person name="Lucas S."/>
            <person name="Miller K."/>
            <person name="Shantappa S."/>
            <person name="Grigoriev I.V."/>
            <person name="Hibbett D.S."/>
            <person name="McLaughlin D.J."/>
            <person name="Spatafora J.W."/>
            <person name="Aime M.C."/>
        </authorList>
    </citation>
    <scope>NUCLEOTIDE SEQUENCE [LARGE SCALE GENOMIC DNA]</scope>
    <source>
        <strain evidence="6">ATCC MYA-4683 / CBS 633.66</strain>
    </source>
</reference>
<dbReference type="InterPro" id="IPR009068">
    <property type="entry name" value="uS15_NS1_RNA-bd_sf"/>
</dbReference>
<dbReference type="KEGG" id="wse:WALSEDRAFT_54428"/>
<dbReference type="EMBL" id="JH668230">
    <property type="protein sequence ID" value="EIM21924.1"/>
    <property type="molecule type" value="Genomic_DNA"/>
</dbReference>
<evidence type="ECO:0000256" key="1">
    <source>
        <dbReference type="ARBA" id="ARBA00008434"/>
    </source>
</evidence>
<dbReference type="STRING" id="671144.I4YD82"/>
<keyword evidence="6" id="KW-1185">Reference proteome</keyword>
<dbReference type="SUPFAM" id="SSF47060">
    <property type="entry name" value="S15/NS1 RNA-binding domain"/>
    <property type="match status" value="1"/>
</dbReference>
<evidence type="ECO:0000313" key="5">
    <source>
        <dbReference type="EMBL" id="EIM21924.1"/>
    </source>
</evidence>
<dbReference type="Pfam" id="PF00312">
    <property type="entry name" value="Ribosomal_S15"/>
    <property type="match status" value="1"/>
</dbReference>
<name>I4YD82_WALMC</name>
<dbReference type="Proteomes" id="UP000005242">
    <property type="component" value="Unassembled WGS sequence"/>
</dbReference>
<dbReference type="GO" id="GO:0003735">
    <property type="term" value="F:structural constituent of ribosome"/>
    <property type="evidence" value="ECO:0007669"/>
    <property type="project" value="InterPro"/>
</dbReference>
<dbReference type="GeneID" id="18472671"/>
<dbReference type="SMART" id="SM01387">
    <property type="entry name" value="Ribosomal_S15"/>
    <property type="match status" value="1"/>
</dbReference>
<accession>I4YD82</accession>
<dbReference type="GO" id="GO:0006412">
    <property type="term" value="P:translation"/>
    <property type="evidence" value="ECO:0007669"/>
    <property type="project" value="InterPro"/>
</dbReference>
<dbReference type="PANTHER" id="PTHR23321">
    <property type="entry name" value="RIBOSOMAL PROTEIN S15, BACTERIAL AND ORGANELLAR"/>
    <property type="match status" value="1"/>
</dbReference>
<dbReference type="AlphaFoldDB" id="I4YD82"/>
<evidence type="ECO:0000256" key="4">
    <source>
        <dbReference type="RuleBase" id="RU003919"/>
    </source>
</evidence>
<protein>
    <recommendedName>
        <fullName evidence="7">S15/NS1 RNA-binding domain-containing protein</fullName>
    </recommendedName>
</protein>
<keyword evidence="3 4" id="KW-0687">Ribonucleoprotein</keyword>
<dbReference type="GO" id="GO:1990904">
    <property type="term" value="C:ribonucleoprotein complex"/>
    <property type="evidence" value="ECO:0007669"/>
    <property type="project" value="UniProtKB-KW"/>
</dbReference>
<dbReference type="InterPro" id="IPR005290">
    <property type="entry name" value="Ribosomal_uS15_bac-type"/>
</dbReference>
<dbReference type="FunCoup" id="I4YD82">
    <property type="interactions" value="124"/>
</dbReference>
<dbReference type="OrthoDB" id="441444at2759"/>
<dbReference type="GO" id="GO:0005737">
    <property type="term" value="C:cytoplasm"/>
    <property type="evidence" value="ECO:0007669"/>
    <property type="project" value="UniProtKB-ARBA"/>
</dbReference>
<dbReference type="Gene3D" id="1.10.287.10">
    <property type="entry name" value="S15/NS1, RNA-binding"/>
    <property type="match status" value="1"/>
</dbReference>
<dbReference type="NCBIfam" id="TIGR00952">
    <property type="entry name" value="S15_bact"/>
    <property type="match status" value="1"/>
</dbReference>
<evidence type="ECO:0000256" key="3">
    <source>
        <dbReference type="ARBA" id="ARBA00023274"/>
    </source>
</evidence>
<dbReference type="GO" id="GO:0005840">
    <property type="term" value="C:ribosome"/>
    <property type="evidence" value="ECO:0007669"/>
    <property type="project" value="UniProtKB-KW"/>
</dbReference>
<dbReference type="InterPro" id="IPR000589">
    <property type="entry name" value="Ribosomal_uS15"/>
</dbReference>
<dbReference type="RefSeq" id="XP_006958216.1">
    <property type="nucleotide sequence ID" value="XM_006958154.1"/>
</dbReference>
<gene>
    <name evidence="5" type="ORF">WALSEDRAFT_54428</name>
</gene>
<organism evidence="5 6">
    <name type="scientific">Wallemia mellicola (strain ATCC MYA-4683 / CBS 633.66)</name>
    <name type="common">Wallemia sebi (CBS 633.66)</name>
    <dbReference type="NCBI Taxonomy" id="671144"/>
    <lineage>
        <taxon>Eukaryota</taxon>
        <taxon>Fungi</taxon>
        <taxon>Dikarya</taxon>
        <taxon>Basidiomycota</taxon>
        <taxon>Wallemiomycotina</taxon>
        <taxon>Wallemiomycetes</taxon>
        <taxon>Wallemiales</taxon>
        <taxon>Wallemiaceae</taxon>
        <taxon>Wallemia</taxon>
    </lineage>
</organism>
<proteinExistence type="inferred from homology"/>
<dbReference type="PROSITE" id="PS00362">
    <property type="entry name" value="RIBOSOMAL_S15"/>
    <property type="match status" value="1"/>
</dbReference>
<evidence type="ECO:0008006" key="7">
    <source>
        <dbReference type="Google" id="ProtNLM"/>
    </source>
</evidence>
<dbReference type="InParanoid" id="I4YD82"/>
<evidence type="ECO:0000313" key="6">
    <source>
        <dbReference type="Proteomes" id="UP000005242"/>
    </source>
</evidence>
<dbReference type="HOGENOM" id="CLU_063745_0_0_1"/>
<dbReference type="OMA" id="ITHAPGI"/>
<keyword evidence="2 4" id="KW-0689">Ribosomal protein</keyword>
<dbReference type="eggNOG" id="KOG2815">
    <property type="taxonomic scope" value="Eukaryota"/>
</dbReference>
<comment type="similarity">
    <text evidence="1 4">Belongs to the universal ribosomal protein uS15 family.</text>
</comment>
<evidence type="ECO:0000256" key="2">
    <source>
        <dbReference type="ARBA" id="ARBA00022980"/>
    </source>
</evidence>
<dbReference type="HAMAP" id="MF_01343_B">
    <property type="entry name" value="Ribosomal_uS15_B"/>
    <property type="match status" value="1"/>
</dbReference>
<dbReference type="CDD" id="cd00677">
    <property type="entry name" value="S15_NS1_EPRS_RNA-bind"/>
    <property type="match status" value="1"/>
</dbReference>
<dbReference type="PANTHER" id="PTHR23321:SF26">
    <property type="entry name" value="SMALL RIBOSOMAL SUBUNIT PROTEIN US15M"/>
    <property type="match status" value="1"/>
</dbReference>